<keyword evidence="2 6" id="KW-0312">Gluconeogenesis</keyword>
<dbReference type="EC" id="5.3.1.1" evidence="6 7"/>
<protein>
    <recommendedName>
        <fullName evidence="6 7">Triosephosphate isomerase</fullName>
        <shortName evidence="6">TIM</shortName>
        <shortName evidence="6">TPI</shortName>
        <ecNumber evidence="6 7">5.3.1.1</ecNumber>
    </recommendedName>
    <alternativeName>
        <fullName evidence="6">Triose-phosphate isomerase</fullName>
    </alternativeName>
</protein>
<proteinExistence type="inferred from homology"/>
<feature type="binding site" evidence="6">
    <location>
        <begin position="11"/>
        <end position="13"/>
    </location>
    <ligand>
        <name>substrate</name>
    </ligand>
</feature>
<comment type="pathway">
    <text evidence="6 7">Carbohydrate degradation; glycolysis; D-glyceraldehyde 3-phosphate from glycerone phosphate: step 1/1.</text>
</comment>
<keyword evidence="3 6" id="KW-0963">Cytoplasm</keyword>
<feature type="active site" description="Proton acceptor" evidence="6">
    <location>
        <position position="172"/>
    </location>
</feature>
<comment type="caution">
    <text evidence="8">The sequence shown here is derived from an EMBL/GenBank/DDBJ whole genome shotgun (WGS) entry which is preliminary data.</text>
</comment>
<name>A0ABV4U3W6_9BACT</name>
<dbReference type="PANTHER" id="PTHR21139">
    <property type="entry name" value="TRIOSEPHOSPHATE ISOMERASE"/>
    <property type="match status" value="1"/>
</dbReference>
<dbReference type="InterPro" id="IPR000652">
    <property type="entry name" value="Triosephosphate_isomerase"/>
</dbReference>
<evidence type="ECO:0000256" key="5">
    <source>
        <dbReference type="ARBA" id="ARBA00023235"/>
    </source>
</evidence>
<dbReference type="CDD" id="cd00311">
    <property type="entry name" value="TIM"/>
    <property type="match status" value="1"/>
</dbReference>
<dbReference type="InterPro" id="IPR035990">
    <property type="entry name" value="TIM_sf"/>
</dbReference>
<dbReference type="InterPro" id="IPR013785">
    <property type="entry name" value="Aldolase_TIM"/>
</dbReference>
<comment type="similarity">
    <text evidence="1 6 7">Belongs to the triosephosphate isomerase family.</text>
</comment>
<dbReference type="PROSITE" id="PS00171">
    <property type="entry name" value="TIM_1"/>
    <property type="match status" value="1"/>
</dbReference>
<dbReference type="PANTHER" id="PTHR21139:SF42">
    <property type="entry name" value="TRIOSEPHOSPHATE ISOMERASE"/>
    <property type="match status" value="1"/>
</dbReference>
<feature type="binding site" evidence="6">
    <location>
        <position position="178"/>
    </location>
    <ligand>
        <name>substrate</name>
    </ligand>
</feature>
<keyword evidence="5 6" id="KW-0413">Isomerase</keyword>
<dbReference type="InterPro" id="IPR020861">
    <property type="entry name" value="Triosephosphate_isomerase_AS"/>
</dbReference>
<evidence type="ECO:0000256" key="1">
    <source>
        <dbReference type="ARBA" id="ARBA00007422"/>
    </source>
</evidence>
<gene>
    <name evidence="6 8" type="primary">tpiA</name>
    <name evidence="8" type="ORF">ACERK3_08280</name>
</gene>
<dbReference type="NCBIfam" id="TIGR00419">
    <property type="entry name" value="tim"/>
    <property type="match status" value="1"/>
</dbReference>
<dbReference type="HAMAP" id="MF_00147_B">
    <property type="entry name" value="TIM_B"/>
    <property type="match status" value="1"/>
</dbReference>
<feature type="active site" description="Electrophile" evidence="6">
    <location>
        <position position="100"/>
    </location>
</feature>
<sequence length="256" mass="27086">MAERKTIVGGNWKMNTNRAEASDLAGAVSEGFTNGDQADVFVCPPFPYLIPVAERLSANNGNLVQLGAQNFYHEPNGAFTGEVSLAMLQDLGVSTVLTGHSERRHVIGETDVLINEKTLAALEAGLQVVLCIGETLEQREAGKTNFVNAAQLSYGLAGVTAEQMADVVIAYEPVWAIGTGKTATPEDAQKAHQFIREVLTHGMFNETVGQSVRIQYGGSMKPANAKELLSQPDIDGGLIGGAALKADDFLAIVNAG</sequence>
<keyword evidence="4 6" id="KW-0324">Glycolysis</keyword>
<dbReference type="GO" id="GO:0004807">
    <property type="term" value="F:triose-phosphate isomerase activity"/>
    <property type="evidence" value="ECO:0007669"/>
    <property type="project" value="UniProtKB-EC"/>
</dbReference>
<evidence type="ECO:0000313" key="9">
    <source>
        <dbReference type="Proteomes" id="UP001575105"/>
    </source>
</evidence>
<dbReference type="Pfam" id="PF00121">
    <property type="entry name" value="TIM"/>
    <property type="match status" value="1"/>
</dbReference>
<dbReference type="EMBL" id="JBGUBD010000004">
    <property type="protein sequence ID" value="MFA9478291.1"/>
    <property type="molecule type" value="Genomic_DNA"/>
</dbReference>
<dbReference type="PROSITE" id="PS51440">
    <property type="entry name" value="TIM_2"/>
    <property type="match status" value="1"/>
</dbReference>
<comment type="catalytic activity">
    <reaction evidence="6 7">
        <text>D-glyceraldehyde 3-phosphate = dihydroxyacetone phosphate</text>
        <dbReference type="Rhea" id="RHEA:18585"/>
        <dbReference type="ChEBI" id="CHEBI:57642"/>
        <dbReference type="ChEBI" id="CHEBI:59776"/>
        <dbReference type="EC" id="5.3.1.1"/>
    </reaction>
</comment>
<dbReference type="Gene3D" id="3.20.20.70">
    <property type="entry name" value="Aldolase class I"/>
    <property type="match status" value="1"/>
</dbReference>
<reference evidence="8 9" key="1">
    <citation type="submission" date="2024-08" db="EMBL/GenBank/DDBJ databases">
        <title>Whole-genome sequencing of halo(alkali)philic microorganisms from hypersaline lakes.</title>
        <authorList>
            <person name="Sorokin D.Y."/>
            <person name="Merkel A.Y."/>
            <person name="Messina E."/>
            <person name="Yakimov M."/>
        </authorList>
    </citation>
    <scope>NUCLEOTIDE SEQUENCE [LARGE SCALE GENOMIC DNA]</scope>
    <source>
        <strain evidence="8 9">AB-hyl4</strain>
    </source>
</reference>
<accession>A0ABV4U3W6</accession>
<feature type="binding site" evidence="6">
    <location>
        <begin position="240"/>
        <end position="241"/>
    </location>
    <ligand>
        <name>substrate</name>
    </ligand>
</feature>
<keyword evidence="9" id="KW-1185">Reference proteome</keyword>
<organism evidence="8 9">
    <name type="scientific">Natronomicrosphaera hydrolytica</name>
    <dbReference type="NCBI Taxonomy" id="3242702"/>
    <lineage>
        <taxon>Bacteria</taxon>
        <taxon>Pseudomonadati</taxon>
        <taxon>Planctomycetota</taxon>
        <taxon>Phycisphaerae</taxon>
        <taxon>Phycisphaerales</taxon>
        <taxon>Phycisphaeraceae</taxon>
        <taxon>Natronomicrosphaera</taxon>
    </lineage>
</organism>
<evidence type="ECO:0000313" key="8">
    <source>
        <dbReference type="EMBL" id="MFA9478291.1"/>
    </source>
</evidence>
<dbReference type="Proteomes" id="UP001575105">
    <property type="component" value="Unassembled WGS sequence"/>
</dbReference>
<dbReference type="SUPFAM" id="SSF51351">
    <property type="entry name" value="Triosephosphate isomerase (TIM)"/>
    <property type="match status" value="1"/>
</dbReference>
<evidence type="ECO:0000256" key="7">
    <source>
        <dbReference type="RuleBase" id="RU363013"/>
    </source>
</evidence>
<comment type="subcellular location">
    <subcellularLocation>
        <location evidence="6 7">Cytoplasm</location>
    </subcellularLocation>
</comment>
<evidence type="ECO:0000256" key="3">
    <source>
        <dbReference type="ARBA" id="ARBA00022490"/>
    </source>
</evidence>
<dbReference type="InterPro" id="IPR022896">
    <property type="entry name" value="TrioseP_Isoase_bac/euk"/>
</dbReference>
<dbReference type="RefSeq" id="WP_425345214.1">
    <property type="nucleotide sequence ID" value="NZ_JBGUBD010000004.1"/>
</dbReference>
<evidence type="ECO:0000256" key="4">
    <source>
        <dbReference type="ARBA" id="ARBA00023152"/>
    </source>
</evidence>
<evidence type="ECO:0000256" key="6">
    <source>
        <dbReference type="HAMAP-Rule" id="MF_00147"/>
    </source>
</evidence>
<comment type="function">
    <text evidence="6">Involved in the gluconeogenesis. Catalyzes stereospecifically the conversion of dihydroxyacetone phosphate (DHAP) to D-glyceraldehyde-3-phosphate (G3P).</text>
</comment>
<comment type="pathway">
    <text evidence="6 7">Carbohydrate biosynthesis; gluconeogenesis.</text>
</comment>
<comment type="subunit">
    <text evidence="6 7">Homodimer.</text>
</comment>
<evidence type="ECO:0000256" key="2">
    <source>
        <dbReference type="ARBA" id="ARBA00022432"/>
    </source>
</evidence>
<feature type="binding site" evidence="6">
    <location>
        <position position="219"/>
    </location>
    <ligand>
        <name>substrate</name>
    </ligand>
</feature>